<organism evidence="2 3">
    <name type="scientific">Clostridium faecium</name>
    <dbReference type="NCBI Taxonomy" id="2762223"/>
    <lineage>
        <taxon>Bacteria</taxon>
        <taxon>Bacillati</taxon>
        <taxon>Bacillota</taxon>
        <taxon>Clostridia</taxon>
        <taxon>Eubacteriales</taxon>
        <taxon>Clostridiaceae</taxon>
        <taxon>Clostridium</taxon>
    </lineage>
</organism>
<feature type="transmembrane region" description="Helical" evidence="1">
    <location>
        <begin position="290"/>
        <end position="308"/>
    </location>
</feature>
<sequence length="583" mass="68371">MNFKQFIKNVLLEIKNSLKRFPISIILSSLCAFILIYISEMGYGMNSDISETLMEVVKVFALGVPLFLCIKLFFEKFSECKKISLFLTYIGGAIVLILYYLFLIDDFNTVSMIRYFSLTLILYLVFLFIPYINKENSFELYVIKIFTSFFTTVIYSIVLFLGLCAILFTLNKLLGINVKYQIYYYTWLIVSLVFAPCFFLGGVPHKDKTFTLKDYPKLLKVILLYILMPLITIYTAILYIYFIKIIVTWQWPQGLVSHLVLWYSVITAAVLFFIYPFIENNSWAKTFMRIFPKVLIPLIVMMFFSIGIRINEYGFTENRYYVVILGLWVFLVMIYFSLSKNLKNILLPMSLAIITFISAFGPLSSYSISKYSQNKRFVSILNKNSMISEGRITPNGNASTEDKNQISNILSYFKSKHSLNDVKYLPKNFNLENMDKIFGFSYEQSEYEYNSNSYYYYNDYKNNIPLDIKDYDYFFDSRMILPNSYSEGQLSIEFYSDSEILKLYDNGNEIYSKNLNDFYQKLIDKYGIIDKIDEIDSKDMIFEDENEKMKIKIFFSSITGNKDVSTGKFESHGNELYILVKLK</sequence>
<comment type="caution">
    <text evidence="2">The sequence shown here is derived from an EMBL/GenBank/DDBJ whole genome shotgun (WGS) entry which is preliminary data.</text>
</comment>
<feature type="transmembrane region" description="Helical" evidence="1">
    <location>
        <begin position="259"/>
        <end position="278"/>
    </location>
</feature>
<keyword evidence="1" id="KW-1133">Transmembrane helix</keyword>
<gene>
    <name evidence="2" type="ORF">H9637_11980</name>
</gene>
<feature type="transmembrane region" description="Helical" evidence="1">
    <location>
        <begin position="56"/>
        <end position="74"/>
    </location>
</feature>
<accession>A0ABR8YU08</accession>
<dbReference type="EMBL" id="JACSQB010000095">
    <property type="protein sequence ID" value="MBD8047752.1"/>
    <property type="molecule type" value="Genomic_DNA"/>
</dbReference>
<feature type="transmembrane region" description="Helical" evidence="1">
    <location>
        <begin position="21"/>
        <end position="44"/>
    </location>
</feature>
<evidence type="ECO:0000313" key="2">
    <source>
        <dbReference type="EMBL" id="MBD8047752.1"/>
    </source>
</evidence>
<feature type="transmembrane region" description="Helical" evidence="1">
    <location>
        <begin position="182"/>
        <end position="201"/>
    </location>
</feature>
<proteinExistence type="predicted"/>
<feature type="transmembrane region" description="Helical" evidence="1">
    <location>
        <begin position="222"/>
        <end position="247"/>
    </location>
</feature>
<feature type="transmembrane region" description="Helical" evidence="1">
    <location>
        <begin position="320"/>
        <end position="338"/>
    </location>
</feature>
<dbReference type="Proteomes" id="UP000627166">
    <property type="component" value="Unassembled WGS sequence"/>
</dbReference>
<keyword evidence="1" id="KW-0812">Transmembrane</keyword>
<protein>
    <submittedName>
        <fullName evidence="2">DUF4153 domain-containing protein</fullName>
    </submittedName>
</protein>
<feature type="transmembrane region" description="Helical" evidence="1">
    <location>
        <begin position="145"/>
        <end position="170"/>
    </location>
</feature>
<dbReference type="InterPro" id="IPR025291">
    <property type="entry name" value="DUF4153"/>
</dbReference>
<name>A0ABR8YU08_9CLOT</name>
<feature type="transmembrane region" description="Helical" evidence="1">
    <location>
        <begin position="115"/>
        <end position="133"/>
    </location>
</feature>
<evidence type="ECO:0000313" key="3">
    <source>
        <dbReference type="Proteomes" id="UP000627166"/>
    </source>
</evidence>
<reference evidence="2 3" key="1">
    <citation type="submission" date="2020-08" db="EMBL/GenBank/DDBJ databases">
        <title>A Genomic Blueprint of the Chicken Gut Microbiome.</title>
        <authorList>
            <person name="Gilroy R."/>
            <person name="Ravi A."/>
            <person name="Getino M."/>
            <person name="Pursley I."/>
            <person name="Horton D.L."/>
            <person name="Alikhan N.-F."/>
            <person name="Baker D."/>
            <person name="Gharbi K."/>
            <person name="Hall N."/>
            <person name="Watson M."/>
            <person name="Adriaenssens E.M."/>
            <person name="Foster-Nyarko E."/>
            <person name="Jarju S."/>
            <person name="Secka A."/>
            <person name="Antonio M."/>
            <person name="Oren A."/>
            <person name="Chaudhuri R."/>
            <person name="La Ragione R.M."/>
            <person name="Hildebrand F."/>
            <person name="Pallen M.J."/>
        </authorList>
    </citation>
    <scope>NUCLEOTIDE SEQUENCE [LARGE SCALE GENOMIC DNA]</scope>
    <source>
        <strain evidence="2 3">N37</strain>
    </source>
</reference>
<feature type="transmembrane region" description="Helical" evidence="1">
    <location>
        <begin position="345"/>
        <end position="366"/>
    </location>
</feature>
<keyword evidence="3" id="KW-1185">Reference proteome</keyword>
<dbReference type="Pfam" id="PF13687">
    <property type="entry name" value="DUF4153"/>
    <property type="match status" value="1"/>
</dbReference>
<feature type="transmembrane region" description="Helical" evidence="1">
    <location>
        <begin position="86"/>
        <end position="103"/>
    </location>
</feature>
<evidence type="ECO:0000256" key="1">
    <source>
        <dbReference type="SAM" id="Phobius"/>
    </source>
</evidence>
<keyword evidence="1" id="KW-0472">Membrane</keyword>
<dbReference type="RefSeq" id="WP_191740713.1">
    <property type="nucleotide sequence ID" value="NZ_JACSQB010000095.1"/>
</dbReference>